<gene>
    <name evidence="1" type="ORF">I5M27_14740</name>
</gene>
<evidence type="ECO:0000313" key="1">
    <source>
        <dbReference type="EMBL" id="MBK0404251.1"/>
    </source>
</evidence>
<accession>A0ABS1C4D6</accession>
<dbReference type="Proteomes" id="UP000644147">
    <property type="component" value="Unassembled WGS sequence"/>
</dbReference>
<comment type="caution">
    <text evidence="1">The sequence shown here is derived from an EMBL/GenBank/DDBJ whole genome shotgun (WGS) entry which is preliminary data.</text>
</comment>
<keyword evidence="2" id="KW-1185">Reference proteome</keyword>
<dbReference type="EMBL" id="JAEHFX010000008">
    <property type="protein sequence ID" value="MBK0404251.1"/>
    <property type="molecule type" value="Genomic_DNA"/>
</dbReference>
<sequence length="58" mass="6449">MDSPALPGWLKPPVNPKSLEQKLVSVSLRRELLLILLARSARFSSYAALAKCVKEEKV</sequence>
<organism evidence="1 2">
    <name type="scientific">Adhaeribacter terrigena</name>
    <dbReference type="NCBI Taxonomy" id="2793070"/>
    <lineage>
        <taxon>Bacteria</taxon>
        <taxon>Pseudomonadati</taxon>
        <taxon>Bacteroidota</taxon>
        <taxon>Cytophagia</taxon>
        <taxon>Cytophagales</taxon>
        <taxon>Hymenobacteraceae</taxon>
        <taxon>Adhaeribacter</taxon>
    </lineage>
</organism>
<reference evidence="1 2" key="1">
    <citation type="submission" date="2020-12" db="EMBL/GenBank/DDBJ databases">
        <title>Bacterial novel species Adhaeribacter sp. BT258 isolated from soil.</title>
        <authorList>
            <person name="Jung H.-Y."/>
        </authorList>
    </citation>
    <scope>NUCLEOTIDE SEQUENCE [LARGE SCALE GENOMIC DNA]</scope>
    <source>
        <strain evidence="1 2">BT258</strain>
    </source>
</reference>
<name>A0ABS1C4D6_9BACT</name>
<proteinExistence type="predicted"/>
<protein>
    <submittedName>
        <fullName evidence="1">Uncharacterized protein</fullName>
    </submittedName>
</protein>
<evidence type="ECO:0000313" key="2">
    <source>
        <dbReference type="Proteomes" id="UP000644147"/>
    </source>
</evidence>